<evidence type="ECO:0000313" key="3">
    <source>
        <dbReference type="RefSeq" id="XP_016925553.2"/>
    </source>
</evidence>
<dbReference type="GeneID" id="108006538"/>
<organism evidence="2 3">
    <name type="scientific">Drosophila suzukii</name>
    <name type="common">Spotted-wing drosophila fruit fly</name>
    <dbReference type="NCBI Taxonomy" id="28584"/>
    <lineage>
        <taxon>Eukaryota</taxon>
        <taxon>Metazoa</taxon>
        <taxon>Ecdysozoa</taxon>
        <taxon>Arthropoda</taxon>
        <taxon>Hexapoda</taxon>
        <taxon>Insecta</taxon>
        <taxon>Pterygota</taxon>
        <taxon>Neoptera</taxon>
        <taxon>Endopterygota</taxon>
        <taxon>Diptera</taxon>
        <taxon>Brachycera</taxon>
        <taxon>Muscomorpha</taxon>
        <taxon>Ephydroidea</taxon>
        <taxon>Drosophilidae</taxon>
        <taxon>Drosophila</taxon>
        <taxon>Sophophora</taxon>
    </lineage>
</organism>
<reference evidence="3" key="1">
    <citation type="submission" date="2025-08" db="UniProtKB">
        <authorList>
            <consortium name="RefSeq"/>
        </authorList>
    </citation>
    <scope>IDENTIFICATION</scope>
</reference>
<sequence length="123" mass="13931">MSIRSRSIFIFALALLVSIDAQPVSHTEMESLTTITTRRPNLVIEEMEPMRYHFVTEHRPTSLGQNYYLKPGQLVGSVELDSDILKVRHDQDNGKPVSSKHNILFVAYAKDPVEKPGSETNSY</sequence>
<feature type="chain" id="PRO_5047475910" evidence="1">
    <location>
        <begin position="22"/>
        <end position="123"/>
    </location>
</feature>
<name>A0AB39Z0B9_DROSZ</name>
<feature type="signal peptide" evidence="1">
    <location>
        <begin position="1"/>
        <end position="21"/>
    </location>
</feature>
<dbReference type="RefSeq" id="XP_016925553.2">
    <property type="nucleotide sequence ID" value="XM_017070064.4"/>
</dbReference>
<keyword evidence="1" id="KW-0732">Signal</keyword>
<proteinExistence type="predicted"/>
<evidence type="ECO:0000313" key="2">
    <source>
        <dbReference type="Proteomes" id="UP001652628"/>
    </source>
</evidence>
<dbReference type="AlphaFoldDB" id="A0AB39Z0B9"/>
<evidence type="ECO:0000256" key="1">
    <source>
        <dbReference type="SAM" id="SignalP"/>
    </source>
</evidence>
<gene>
    <name evidence="3" type="primary">LOC108006538</name>
</gene>
<accession>A0AB39Z0B9</accession>
<dbReference type="Proteomes" id="UP001652628">
    <property type="component" value="Chromosome X"/>
</dbReference>
<protein>
    <submittedName>
        <fullName evidence="3">Uncharacterized protein</fullName>
    </submittedName>
</protein>
<keyword evidence="2" id="KW-1185">Reference proteome</keyword>